<dbReference type="Proteomes" id="UP000320582">
    <property type="component" value="Unassembled WGS sequence"/>
</dbReference>
<gene>
    <name evidence="2" type="ORF">BD293_0543</name>
</gene>
<organism evidence="2 3">
    <name type="scientific">Roseinatronobacter monicus</name>
    <dbReference type="NCBI Taxonomy" id="393481"/>
    <lineage>
        <taxon>Bacteria</taxon>
        <taxon>Pseudomonadati</taxon>
        <taxon>Pseudomonadota</taxon>
        <taxon>Alphaproteobacteria</taxon>
        <taxon>Rhodobacterales</taxon>
        <taxon>Paracoccaceae</taxon>
        <taxon>Roseinatronobacter</taxon>
    </lineage>
</organism>
<reference evidence="2 3" key="1">
    <citation type="submission" date="2019-06" db="EMBL/GenBank/DDBJ databases">
        <title>Genomic Encyclopedia of Archaeal and Bacterial Type Strains, Phase II (KMG-II): from individual species to whole genera.</title>
        <authorList>
            <person name="Goeker M."/>
        </authorList>
    </citation>
    <scope>NUCLEOTIDE SEQUENCE [LARGE SCALE GENOMIC DNA]</scope>
    <source>
        <strain evidence="2 3">DSM 18423</strain>
    </source>
</reference>
<evidence type="ECO:0000313" key="3">
    <source>
        <dbReference type="Proteomes" id="UP000320582"/>
    </source>
</evidence>
<keyword evidence="1" id="KW-0812">Transmembrane</keyword>
<dbReference type="AlphaFoldDB" id="A0A543KA86"/>
<keyword evidence="1" id="KW-0472">Membrane</keyword>
<dbReference type="OrthoDB" id="7877158at2"/>
<name>A0A543KA86_9RHOB</name>
<sequence>MAVENFGTVAAMQPEIHLDTGYSSAGAVQRLSERQARVGIIANQVDVALPIPAPRDVWTRWPNLQSARRQKQKTAMSIEQRLAQDRVLNGDKLNAYTKEMRGMVQPTKLSHGALSDVTEGAFRVGAAGFERLSGVHKRSVYSALRVGIAVLLGIGGIWWFGS</sequence>
<dbReference type="EMBL" id="VFPT01000001">
    <property type="protein sequence ID" value="TQM91964.1"/>
    <property type="molecule type" value="Genomic_DNA"/>
</dbReference>
<evidence type="ECO:0000256" key="1">
    <source>
        <dbReference type="SAM" id="Phobius"/>
    </source>
</evidence>
<protein>
    <submittedName>
        <fullName evidence="2">Uncharacterized protein</fullName>
    </submittedName>
</protein>
<accession>A0A543KA86</accession>
<comment type="caution">
    <text evidence="2">The sequence shown here is derived from an EMBL/GenBank/DDBJ whole genome shotgun (WGS) entry which is preliminary data.</text>
</comment>
<dbReference type="RefSeq" id="WP_142079742.1">
    <property type="nucleotide sequence ID" value="NZ_VFPT01000001.1"/>
</dbReference>
<feature type="transmembrane region" description="Helical" evidence="1">
    <location>
        <begin position="140"/>
        <end position="160"/>
    </location>
</feature>
<proteinExistence type="predicted"/>
<evidence type="ECO:0000313" key="2">
    <source>
        <dbReference type="EMBL" id="TQM91964.1"/>
    </source>
</evidence>
<keyword evidence="1" id="KW-1133">Transmembrane helix</keyword>
<keyword evidence="3" id="KW-1185">Reference proteome</keyword>